<evidence type="ECO:0000256" key="4">
    <source>
        <dbReference type="ARBA" id="ARBA00022583"/>
    </source>
</evidence>
<evidence type="ECO:0000256" key="3">
    <source>
        <dbReference type="ARBA" id="ARBA00004600"/>
    </source>
</evidence>
<dbReference type="FunFam" id="1.20.58.150:FF:000005">
    <property type="entry name" value="putative clathrin assembly protein At2g25430"/>
    <property type="match status" value="1"/>
</dbReference>
<dbReference type="InterPro" id="IPR013809">
    <property type="entry name" value="ENTH"/>
</dbReference>
<dbReference type="InterPro" id="IPR008942">
    <property type="entry name" value="ENTH_VHS"/>
</dbReference>
<dbReference type="GO" id="GO:0006900">
    <property type="term" value="P:vesicle budding from membrane"/>
    <property type="evidence" value="ECO:0007669"/>
    <property type="project" value="TreeGrafter"/>
</dbReference>
<evidence type="ECO:0000256" key="2">
    <source>
        <dbReference type="ARBA" id="ARBA00004555"/>
    </source>
</evidence>
<feature type="region of interest" description="Disordered" evidence="9">
    <location>
        <begin position="567"/>
        <end position="608"/>
    </location>
</feature>
<dbReference type="PROSITE" id="PS50942">
    <property type="entry name" value="ENTH"/>
    <property type="match status" value="1"/>
</dbReference>
<dbReference type="GO" id="GO:0048268">
    <property type="term" value="P:clathrin coat assembly"/>
    <property type="evidence" value="ECO:0007669"/>
    <property type="project" value="InterPro"/>
</dbReference>
<feature type="compositionally biased region" description="Basic and acidic residues" evidence="9">
    <location>
        <begin position="348"/>
        <end position="360"/>
    </location>
</feature>
<dbReference type="PANTHER" id="PTHR22951:SF97">
    <property type="entry name" value="ENTH DOMAIN-CONTAINING PROTEIN"/>
    <property type="match status" value="1"/>
</dbReference>
<feature type="domain" description="ENTH" evidence="10">
    <location>
        <begin position="28"/>
        <end position="183"/>
    </location>
</feature>
<dbReference type="InterPro" id="IPR014712">
    <property type="entry name" value="ANTH_dom_sf"/>
</dbReference>
<keyword evidence="4" id="KW-0254">Endocytosis</keyword>
<dbReference type="GO" id="GO:0030136">
    <property type="term" value="C:clathrin-coated vesicle"/>
    <property type="evidence" value="ECO:0007669"/>
    <property type="project" value="UniProtKB-SubCell"/>
</dbReference>
<dbReference type="Pfam" id="PF07651">
    <property type="entry name" value="ANTH"/>
    <property type="match status" value="1"/>
</dbReference>
<comment type="subcellular location">
    <subcellularLocation>
        <location evidence="1">Cytoplasmic vesicle</location>
        <location evidence="1">Clathrin-coated vesicle</location>
    </subcellularLocation>
    <subcellularLocation>
        <location evidence="2">Golgi apparatus</location>
    </subcellularLocation>
    <subcellularLocation>
        <location evidence="3">Membrane</location>
        <location evidence="3">Clathrin-coated pit</location>
    </subcellularLocation>
</comment>
<dbReference type="GO" id="GO:0072583">
    <property type="term" value="P:clathrin-dependent endocytosis"/>
    <property type="evidence" value="ECO:0007669"/>
    <property type="project" value="InterPro"/>
</dbReference>
<dbReference type="AlphaFoldDB" id="A0AAD1Z4D5"/>
<gene>
    <name evidence="11" type="ORF">FPE_LOCUS8470</name>
</gene>
<dbReference type="Gene3D" id="1.25.40.90">
    <property type="match status" value="1"/>
</dbReference>
<keyword evidence="5" id="KW-0333">Golgi apparatus</keyword>
<protein>
    <recommendedName>
        <fullName evidence="10">ENTH domain-containing protein</fullName>
    </recommendedName>
</protein>
<dbReference type="SUPFAM" id="SSF89009">
    <property type="entry name" value="GAT-like domain"/>
    <property type="match status" value="1"/>
</dbReference>
<reference evidence="11" key="1">
    <citation type="submission" date="2023-05" db="EMBL/GenBank/DDBJ databases">
        <authorList>
            <person name="Huff M."/>
        </authorList>
    </citation>
    <scope>NUCLEOTIDE SEQUENCE</scope>
</reference>
<feature type="compositionally biased region" description="Polar residues" evidence="9">
    <location>
        <begin position="574"/>
        <end position="584"/>
    </location>
</feature>
<feature type="compositionally biased region" description="Polar residues" evidence="9">
    <location>
        <begin position="596"/>
        <end position="608"/>
    </location>
</feature>
<evidence type="ECO:0000256" key="1">
    <source>
        <dbReference type="ARBA" id="ARBA00004132"/>
    </source>
</evidence>
<dbReference type="InterPro" id="IPR011417">
    <property type="entry name" value="ANTH_dom"/>
</dbReference>
<evidence type="ECO:0000256" key="7">
    <source>
        <dbReference type="ARBA" id="ARBA00023176"/>
    </source>
</evidence>
<dbReference type="GO" id="GO:0000149">
    <property type="term" value="F:SNARE binding"/>
    <property type="evidence" value="ECO:0007669"/>
    <property type="project" value="TreeGrafter"/>
</dbReference>
<keyword evidence="6" id="KW-0472">Membrane</keyword>
<feature type="region of interest" description="Disordered" evidence="9">
    <location>
        <begin position="348"/>
        <end position="371"/>
    </location>
</feature>
<dbReference type="CDD" id="cd03564">
    <property type="entry name" value="ANTH_N"/>
    <property type="match status" value="1"/>
</dbReference>
<evidence type="ECO:0000256" key="9">
    <source>
        <dbReference type="SAM" id="MobiDB-lite"/>
    </source>
</evidence>
<dbReference type="InterPro" id="IPR045192">
    <property type="entry name" value="AP180-like"/>
</dbReference>
<dbReference type="GO" id="GO:0032050">
    <property type="term" value="F:clathrin heavy chain binding"/>
    <property type="evidence" value="ECO:0007669"/>
    <property type="project" value="TreeGrafter"/>
</dbReference>
<name>A0AAD1Z4D5_9LAMI</name>
<dbReference type="EMBL" id="OU503040">
    <property type="protein sequence ID" value="CAI9761040.1"/>
    <property type="molecule type" value="Genomic_DNA"/>
</dbReference>
<dbReference type="GO" id="GO:0005905">
    <property type="term" value="C:clathrin-coated pit"/>
    <property type="evidence" value="ECO:0007669"/>
    <property type="project" value="UniProtKB-SubCell"/>
</dbReference>
<dbReference type="GO" id="GO:0005546">
    <property type="term" value="F:phosphatidylinositol-4,5-bisphosphate binding"/>
    <property type="evidence" value="ECO:0007669"/>
    <property type="project" value="TreeGrafter"/>
</dbReference>
<dbReference type="SUPFAM" id="SSF48464">
    <property type="entry name" value="ENTH/VHS domain"/>
    <property type="match status" value="1"/>
</dbReference>
<evidence type="ECO:0000256" key="5">
    <source>
        <dbReference type="ARBA" id="ARBA00023034"/>
    </source>
</evidence>
<evidence type="ECO:0000313" key="12">
    <source>
        <dbReference type="Proteomes" id="UP000834106"/>
    </source>
</evidence>
<dbReference type="Gene3D" id="1.20.58.150">
    <property type="entry name" value="ANTH domain"/>
    <property type="match status" value="1"/>
</dbReference>
<keyword evidence="8" id="KW-0968">Cytoplasmic vesicle</keyword>
<proteinExistence type="predicted"/>
<evidence type="ECO:0000256" key="6">
    <source>
        <dbReference type="ARBA" id="ARBA00023136"/>
    </source>
</evidence>
<dbReference type="SMART" id="SM00273">
    <property type="entry name" value="ENTH"/>
    <property type="match status" value="1"/>
</dbReference>
<keyword evidence="7" id="KW-0168">Coated pit</keyword>
<dbReference type="InterPro" id="IPR048050">
    <property type="entry name" value="ANTH_N_plant"/>
</dbReference>
<evidence type="ECO:0000259" key="10">
    <source>
        <dbReference type="PROSITE" id="PS50942"/>
    </source>
</evidence>
<dbReference type="GO" id="GO:0005794">
    <property type="term" value="C:Golgi apparatus"/>
    <property type="evidence" value="ECO:0007669"/>
    <property type="project" value="UniProtKB-SubCell"/>
</dbReference>
<dbReference type="Proteomes" id="UP000834106">
    <property type="component" value="Chromosome 5"/>
</dbReference>
<keyword evidence="12" id="KW-1185">Reference proteome</keyword>
<dbReference type="PANTHER" id="PTHR22951">
    <property type="entry name" value="CLATHRIN ASSEMBLY PROTEIN"/>
    <property type="match status" value="1"/>
</dbReference>
<evidence type="ECO:0000313" key="11">
    <source>
        <dbReference type="EMBL" id="CAI9761040.1"/>
    </source>
</evidence>
<evidence type="ECO:0000256" key="8">
    <source>
        <dbReference type="ARBA" id="ARBA00023329"/>
    </source>
</evidence>
<accession>A0AAD1Z4D5</accession>
<organism evidence="11 12">
    <name type="scientific">Fraxinus pennsylvanica</name>
    <dbReference type="NCBI Taxonomy" id="56036"/>
    <lineage>
        <taxon>Eukaryota</taxon>
        <taxon>Viridiplantae</taxon>
        <taxon>Streptophyta</taxon>
        <taxon>Embryophyta</taxon>
        <taxon>Tracheophyta</taxon>
        <taxon>Spermatophyta</taxon>
        <taxon>Magnoliopsida</taxon>
        <taxon>eudicotyledons</taxon>
        <taxon>Gunneridae</taxon>
        <taxon>Pentapetalae</taxon>
        <taxon>asterids</taxon>
        <taxon>lamiids</taxon>
        <taxon>Lamiales</taxon>
        <taxon>Oleaceae</taxon>
        <taxon>Oleeae</taxon>
        <taxon>Fraxinus</taxon>
    </lineage>
</organism>
<sequence>MAAGSSSQQNFRKAVGALKDSTMVGMAKVNSEFKGLDVAILKATNHIEVLPKEKHVRKILDAVSASRPRADVGYCIHALARRLSKTRTWAVAIKTLIIMHRALREVDQSFREELTGYSGCRGHVLNLSHFKDDSSPSGNPYSLIYSNQKSVLWRTDHLGFPVVKHGSILLGYKTKRLDTPDLLEQLPSLQRLLFRLLACQPVGVARYNFLIQYALSIVAAESVRLYVAITDGVLNLVDKFFEMHRHDAVKALEIYKKSGDQAERLSEFFEICRGLGFGQGQKYVKIAQPPASFIKAMEEYVMEAPQTLMLPWRTNDDDKSTTSKAIAIPEANLETDPKLLVDTEEAHPCVDSPEISKTDNSESGATPLIPDLLSWDEPCQEASEPDDNISLALSTITTEELSNPEISSDPPSEPTGWELALTMAPGSNFAAVTTTKLGGGLDRLTLDSLYDVALTKTNPNGTNHIGMFSSNPFEDDGIAQLNYQQLMEMPQQKDAVLQYQHQQSNYAQMNEMSQQQEEFMQQYYQQMNYTQMTEMLRQQDLMQQQDQQQSNAHQMAVIPHQEEAFKLQQHREQSTIGHDSTNPLGNPFIEQESKPCPSQDQPSGLSLI</sequence>
<dbReference type="GO" id="GO:0005545">
    <property type="term" value="F:1-phosphatidylinositol binding"/>
    <property type="evidence" value="ECO:0007669"/>
    <property type="project" value="InterPro"/>
</dbReference>